<evidence type="ECO:0000256" key="2">
    <source>
        <dbReference type="SAM" id="Phobius"/>
    </source>
</evidence>
<evidence type="ECO:0000313" key="3">
    <source>
        <dbReference type="EMBL" id="SCX03437.1"/>
    </source>
</evidence>
<feature type="compositionally biased region" description="Low complexity" evidence="1">
    <location>
        <begin position="80"/>
        <end position="146"/>
    </location>
</feature>
<feature type="region of interest" description="Disordered" evidence="1">
    <location>
        <begin position="280"/>
        <end position="304"/>
    </location>
</feature>
<dbReference type="Proteomes" id="UP000199707">
    <property type="component" value="Unassembled WGS sequence"/>
</dbReference>
<sequence>MGATREFLPRRHVVAGVASTVVISLTALTSGLAPAVADPSAPTTTVAEVPVPRDTPSQQPTVEAEVPTAATQPAPKPARTPEMTTTPPAPVVQTPVQEPSPTVAPAPVTVAPAPAPQTTVASKPSTTTVAEPTPTATATSTSTSKPMPAPKPTPSETAVEPTSVPPVSRTEDRPAPVDRVTGPPTPDAVTPTAQVPAPETTLPAAVEATPTATGKPTETETSSTVAKVARPIETLRPQTLDAPESDVELARHATPVEEKPAPAPQHDVAALAVALKVTDRDDSRVDNRDWNRPDFQPRDDSRHDDGLNWDRKVRQWRPDWVQYDEYYRPMIFNPYRDPVRVVYMYQNSPRIVQINPLQRVIMYAADLAAYSFTAVVVNALNTAVNVAVGSFFGGGYIPAIGLAPPPPPPPVLRYDNVPVQVRYSSAVYEPFRVQRVVDVGDDTRYGERKVLLDGVTPAWGVWTQSGSGERQFEVHRTQQFPGLDDPREAPLPGDYRMQLVSGSTADTASAADSGLDRNQVYLIAAAVACSVLSLGAVGLVLLMGRRRGM</sequence>
<keyword evidence="2" id="KW-1133">Transmembrane helix</keyword>
<feature type="transmembrane region" description="Helical" evidence="2">
    <location>
        <begin position="520"/>
        <end position="543"/>
    </location>
</feature>
<organism evidence="3 4">
    <name type="scientific">Mycolicibacterium fluoranthenivorans</name>
    <dbReference type="NCBI Taxonomy" id="258505"/>
    <lineage>
        <taxon>Bacteria</taxon>
        <taxon>Bacillati</taxon>
        <taxon>Actinomycetota</taxon>
        <taxon>Actinomycetes</taxon>
        <taxon>Mycobacteriales</taxon>
        <taxon>Mycobacteriaceae</taxon>
        <taxon>Mycolicibacterium</taxon>
    </lineage>
</organism>
<dbReference type="STRING" id="1502745.SAMN02799620_00587"/>
<accession>A0A1G4V9S8</accession>
<protein>
    <submittedName>
        <fullName evidence="3">Uncharacterized protein</fullName>
    </submittedName>
</protein>
<dbReference type="InterPro" id="IPR051425">
    <property type="entry name" value="Formin_Homology"/>
</dbReference>
<dbReference type="PANTHER" id="PTHR45725:SF1">
    <property type="entry name" value="DISHEVELLED ASSOCIATED ACTIVATOR OF MORPHOGENESIS, ISOFORM D"/>
    <property type="match status" value="1"/>
</dbReference>
<proteinExistence type="predicted"/>
<feature type="region of interest" description="Disordered" evidence="1">
    <location>
        <begin position="34"/>
        <end position="244"/>
    </location>
</feature>
<evidence type="ECO:0000313" key="4">
    <source>
        <dbReference type="Proteomes" id="UP000199707"/>
    </source>
</evidence>
<dbReference type="AlphaFoldDB" id="A0A1G4V9S8"/>
<keyword evidence="2" id="KW-0812">Transmembrane</keyword>
<reference evidence="4" key="1">
    <citation type="submission" date="2016-10" db="EMBL/GenBank/DDBJ databases">
        <authorList>
            <person name="Varghese N."/>
            <person name="Submissions S."/>
        </authorList>
    </citation>
    <scope>NUCLEOTIDE SEQUENCE [LARGE SCALE GENOMIC DNA]</scope>
    <source>
        <strain evidence="4">UNC267MFSha1.1M11</strain>
    </source>
</reference>
<feature type="compositionally biased region" description="Polar residues" evidence="1">
    <location>
        <begin position="210"/>
        <end position="225"/>
    </location>
</feature>
<dbReference type="PANTHER" id="PTHR45725">
    <property type="entry name" value="FORMIN HOMOLOGY 2 FAMILY MEMBER"/>
    <property type="match status" value="1"/>
</dbReference>
<gene>
    <name evidence="3" type="ORF">SAMN02799620_00587</name>
</gene>
<name>A0A1G4V9S8_9MYCO</name>
<dbReference type="EMBL" id="FMUB01000001">
    <property type="protein sequence ID" value="SCX03437.1"/>
    <property type="molecule type" value="Genomic_DNA"/>
</dbReference>
<keyword evidence="2" id="KW-0472">Membrane</keyword>
<evidence type="ECO:0000256" key="1">
    <source>
        <dbReference type="SAM" id="MobiDB-lite"/>
    </source>
</evidence>